<dbReference type="VEuPathDB" id="VectorBase:GBRI034451"/>
<dbReference type="STRING" id="37001.A0A1A9WVX2"/>
<dbReference type="EnsemblMetazoa" id="GBRI034451-RA">
    <property type="protein sequence ID" value="GBRI034451-PA"/>
    <property type="gene ID" value="GBRI034451"/>
</dbReference>
<evidence type="ECO:0000313" key="3">
    <source>
        <dbReference type="EnsemblMetazoa" id="GBRI034451-PA"/>
    </source>
</evidence>
<dbReference type="Proteomes" id="UP000091820">
    <property type="component" value="Unassembled WGS sequence"/>
</dbReference>
<evidence type="ECO:0000256" key="1">
    <source>
        <dbReference type="SAM" id="MobiDB-lite"/>
    </source>
</evidence>
<feature type="domain" description="Phage head morphogenesis" evidence="2">
    <location>
        <begin position="56"/>
        <end position="184"/>
    </location>
</feature>
<dbReference type="AlphaFoldDB" id="A0A1A9WVX2"/>
<evidence type="ECO:0000313" key="4">
    <source>
        <dbReference type="Proteomes" id="UP000091820"/>
    </source>
</evidence>
<keyword evidence="4" id="KW-1185">Reference proteome</keyword>
<dbReference type="NCBIfam" id="TIGR01641">
    <property type="entry name" value="phageSPP1_gp7"/>
    <property type="match status" value="1"/>
</dbReference>
<reference evidence="3" key="2">
    <citation type="submission" date="2020-05" db="UniProtKB">
        <authorList>
            <consortium name="EnsemblMetazoa"/>
        </authorList>
    </citation>
    <scope>IDENTIFICATION</scope>
    <source>
        <strain evidence="3">IAEA</strain>
    </source>
</reference>
<organism evidence="3 4">
    <name type="scientific">Glossina brevipalpis</name>
    <dbReference type="NCBI Taxonomy" id="37001"/>
    <lineage>
        <taxon>Eukaryota</taxon>
        <taxon>Metazoa</taxon>
        <taxon>Ecdysozoa</taxon>
        <taxon>Arthropoda</taxon>
        <taxon>Hexapoda</taxon>
        <taxon>Insecta</taxon>
        <taxon>Pterygota</taxon>
        <taxon>Neoptera</taxon>
        <taxon>Endopterygota</taxon>
        <taxon>Diptera</taxon>
        <taxon>Brachycera</taxon>
        <taxon>Muscomorpha</taxon>
        <taxon>Hippoboscoidea</taxon>
        <taxon>Glossinidae</taxon>
        <taxon>Glossina</taxon>
    </lineage>
</organism>
<evidence type="ECO:0000259" key="2">
    <source>
        <dbReference type="Pfam" id="PF04233"/>
    </source>
</evidence>
<accession>A0A1A9WVX2</accession>
<sequence>MRVDLGYAMTLTPEKAVAYFESKGYAFGFRWQDVADEAHARAFTVAGILKLDVLSDIRDAQRKILQQGQTLEEAKKTLIPLLERKGWLGKGLKASPDGELEGKKLLPYRLETIFRTNTQSAYMAGRYQRLRENVDQRPYWQYVAVMDSHTRPSHAALHGRVFRYDDAGWDTLFPPNGYNCRCRVRALTADQLARHPIGLESTDDYRVTVDQPQGVNGKTRPVTGWKDPKTGQVFTPDAGFHLNPGKGYLRHLGEQLLNRAARADTRLAAQAVEETLGQPALLHALNRDTGHWISQVMAQRQARGDFRPVGALRPAVVDALADRGVVPDSAVITLTDANLLHVTRENTPGALPATFWSVLVSSLYRPRAILYRRHPTTPVLLYVFDLEESARQGVVAIEGLVAGQSAGAADSKVGSLTVSAVDIVSDLDAFKHQADDEVVWGRLA</sequence>
<reference evidence="4" key="1">
    <citation type="submission" date="2014-03" db="EMBL/GenBank/DDBJ databases">
        <authorList>
            <person name="Aksoy S."/>
            <person name="Warren W."/>
            <person name="Wilson R.K."/>
        </authorList>
    </citation>
    <scope>NUCLEOTIDE SEQUENCE [LARGE SCALE GENOMIC DNA]</scope>
    <source>
        <strain evidence="4">IAEA</strain>
    </source>
</reference>
<feature type="region of interest" description="Disordered" evidence="1">
    <location>
        <begin position="209"/>
        <end position="229"/>
    </location>
</feature>
<dbReference type="InterPro" id="IPR006528">
    <property type="entry name" value="Phage_head_morphogenesis_dom"/>
</dbReference>
<protein>
    <submittedName>
        <fullName evidence="3">Phage_Mu_F domain-containing protein</fullName>
    </submittedName>
</protein>
<proteinExistence type="predicted"/>
<dbReference type="Pfam" id="PF04233">
    <property type="entry name" value="Phage_Mu_F"/>
    <property type="match status" value="1"/>
</dbReference>
<name>A0A1A9WVX2_9MUSC</name>